<dbReference type="PROSITE" id="PS50800">
    <property type="entry name" value="SAP"/>
    <property type="match status" value="1"/>
</dbReference>
<feature type="region of interest" description="Disordered" evidence="6">
    <location>
        <begin position="374"/>
        <end position="559"/>
    </location>
</feature>
<feature type="compositionally biased region" description="Polar residues" evidence="6">
    <location>
        <begin position="49"/>
        <end position="59"/>
    </location>
</feature>
<dbReference type="InterPro" id="IPR036361">
    <property type="entry name" value="SAP_dom_sf"/>
</dbReference>
<dbReference type="PANTHER" id="PTHR15683">
    <property type="entry name" value="SCAFFOLD ATTACHMENT FACTOR B-RELATED"/>
    <property type="match status" value="1"/>
</dbReference>
<feature type="compositionally biased region" description="Acidic residues" evidence="6">
    <location>
        <begin position="227"/>
        <end position="245"/>
    </location>
</feature>
<dbReference type="InterPro" id="IPR000504">
    <property type="entry name" value="RRM_dom"/>
</dbReference>
<feature type="compositionally biased region" description="Acidic residues" evidence="6">
    <location>
        <begin position="162"/>
        <end position="175"/>
    </location>
</feature>
<feature type="compositionally biased region" description="Low complexity" evidence="6">
    <location>
        <begin position="60"/>
        <end position="81"/>
    </location>
</feature>
<dbReference type="Pfam" id="PF02037">
    <property type="entry name" value="SAP"/>
    <property type="match status" value="1"/>
</dbReference>
<dbReference type="SUPFAM" id="SSF54928">
    <property type="entry name" value="RNA-binding domain, RBD"/>
    <property type="match status" value="1"/>
</dbReference>
<sequence length="938" mass="106696">MADLRKKFMEMKVAELRNECEKLGLDKVGLKNAIVKRLLKHFEDLAAKDSSTPTNAKDGSTSNNAKDSSTTNNAATSPTGDDSNDVDADDAAQGEEGVVVEEILEQNDDNETGYDNEENGEGDDNQEEQEFEECDVNENEYQDEWLDEEPSKVDTTKKESEEGTNEEVNDEEVAEAETTVLIEDDEKEPEENSESLHIDDSEDLQIDEDVKITADSGEKVEAVADEKEPEDEIDDQEEADDDDDKEQSINTSSSMTNEAAQDSKTFEGENEETLKNKDAERHIILVTGLSSETSANDLKTFFRKHGKIGRIKIMTNTRVPGAQRFAHISVMSLDDLNYLVKTLNGAHLKGTTIRVSKAPDGSISKSYEIAVAAAQAEADGEHSPSKKDSSSKDSEQSAEAVALADEKVDAADVQVIQDTSTQKDGDQKEPETEKKAESPEKKKEEKKDQKETPEGKKKSPEKNVRPDRMAPKVRKPQHERPQRGGPRDIRNPRQFRRDNKEGGEWRRHGGPPRMEVTRVHRDRVPINRPHVGPPHHPPIVGGRRRSPHAPTLTFDQIREIRDEQRKREIERRKREEERERVAEIERQKRLEYQNYMEFKQLEREREKLRLERERIEKEKLELIRLERERQKAEREKIEREKEELRRAKMNIEHHSHRSMPIKRPYEEEKERRRESIERKKPYGMESERRGRPEVKTEAERKMERERYERERLHAAHSSRTSPLGGDPGLRESRRDVWASEERERASRKEGGRSGERGHRRESESGKSSERRAREAPSRAAANPSDLVPRYALESSHSSARGVATSSKRPGDRYEDSRAAGRDDNWMQRGSYLPGSSLSLAMGSSTSTSRDSWPMNERKLEAWETTSRLPARTDQWISGAGATVGTSGRSSLPVIAPPPPMYSHPPAALPLPGSGLGLGSYSSERYDSYKGGFHHLRRF</sequence>
<feature type="compositionally biased region" description="Polar residues" evidence="6">
    <location>
        <begin position="248"/>
        <end position="263"/>
    </location>
</feature>
<feature type="domain" description="RRM" evidence="7">
    <location>
        <begin position="282"/>
        <end position="360"/>
    </location>
</feature>
<feature type="compositionally biased region" description="Basic and acidic residues" evidence="6">
    <location>
        <begin position="808"/>
        <end position="825"/>
    </location>
</feature>
<feature type="compositionally biased region" description="Polar residues" evidence="6">
    <location>
        <begin position="794"/>
        <end position="807"/>
    </location>
</feature>
<dbReference type="Proteomes" id="UP001642540">
    <property type="component" value="Unassembled WGS sequence"/>
</dbReference>
<dbReference type="SMART" id="SM00360">
    <property type="entry name" value="RRM"/>
    <property type="match status" value="1"/>
</dbReference>
<evidence type="ECO:0000256" key="2">
    <source>
        <dbReference type="ARBA" id="ARBA00022884"/>
    </source>
</evidence>
<evidence type="ECO:0000259" key="8">
    <source>
        <dbReference type="PROSITE" id="PS50800"/>
    </source>
</evidence>
<proteinExistence type="predicted"/>
<protein>
    <recommendedName>
        <fullName evidence="11">SAFB-like transcription modulator</fullName>
    </recommendedName>
</protein>
<gene>
    <name evidence="9" type="ORF">ODALV1_LOCUS16742</name>
</gene>
<organism evidence="9 10">
    <name type="scientific">Orchesella dallaii</name>
    <dbReference type="NCBI Taxonomy" id="48710"/>
    <lineage>
        <taxon>Eukaryota</taxon>
        <taxon>Metazoa</taxon>
        <taxon>Ecdysozoa</taxon>
        <taxon>Arthropoda</taxon>
        <taxon>Hexapoda</taxon>
        <taxon>Collembola</taxon>
        <taxon>Entomobryomorpha</taxon>
        <taxon>Entomobryoidea</taxon>
        <taxon>Orchesellidae</taxon>
        <taxon>Orchesellinae</taxon>
        <taxon>Orchesella</taxon>
    </lineage>
</organism>
<feature type="compositionally biased region" description="Basic and acidic residues" evidence="6">
    <location>
        <begin position="264"/>
        <end position="275"/>
    </location>
</feature>
<dbReference type="EMBL" id="CAXLJM020000051">
    <property type="protein sequence ID" value="CAL8115156.1"/>
    <property type="molecule type" value="Genomic_DNA"/>
</dbReference>
<keyword evidence="5" id="KW-0175">Coiled coil</keyword>
<feature type="compositionally biased region" description="Basic and acidic residues" evidence="6">
    <location>
        <begin position="379"/>
        <end position="395"/>
    </location>
</feature>
<reference evidence="9 10" key="1">
    <citation type="submission" date="2024-08" db="EMBL/GenBank/DDBJ databases">
        <authorList>
            <person name="Cucini C."/>
            <person name="Frati F."/>
        </authorList>
    </citation>
    <scope>NUCLEOTIDE SEQUENCE [LARGE SCALE GENOMIC DNA]</scope>
</reference>
<evidence type="ECO:0000259" key="7">
    <source>
        <dbReference type="PROSITE" id="PS50102"/>
    </source>
</evidence>
<feature type="compositionally biased region" description="Basic and acidic residues" evidence="6">
    <location>
        <begin position="663"/>
        <end position="713"/>
    </location>
</feature>
<evidence type="ECO:0008006" key="11">
    <source>
        <dbReference type="Google" id="ProtNLM"/>
    </source>
</evidence>
<feature type="compositionally biased region" description="Low complexity" evidence="6">
    <location>
        <begin position="834"/>
        <end position="848"/>
    </location>
</feature>
<accession>A0ABP1QZB8</accession>
<evidence type="ECO:0000313" key="10">
    <source>
        <dbReference type="Proteomes" id="UP001642540"/>
    </source>
</evidence>
<feature type="compositionally biased region" description="Basic and acidic residues" evidence="6">
    <location>
        <begin position="208"/>
        <end position="226"/>
    </location>
</feature>
<dbReference type="InterPro" id="IPR035979">
    <property type="entry name" value="RBD_domain_sf"/>
</dbReference>
<feature type="region of interest" description="Disordered" evidence="6">
    <location>
        <begin position="645"/>
        <end position="855"/>
    </location>
</feature>
<dbReference type="Gene3D" id="1.10.720.30">
    <property type="entry name" value="SAP domain"/>
    <property type="match status" value="1"/>
</dbReference>
<evidence type="ECO:0000256" key="3">
    <source>
        <dbReference type="ARBA" id="ARBA00023242"/>
    </source>
</evidence>
<dbReference type="PANTHER" id="PTHR15683:SF8">
    <property type="entry name" value="SCAFFOLD ATTACHMENT FACTOR B, ISOFORM B"/>
    <property type="match status" value="1"/>
</dbReference>
<comment type="subcellular location">
    <subcellularLocation>
        <location evidence="1">Nucleus</location>
    </subcellularLocation>
</comment>
<keyword evidence="3" id="KW-0539">Nucleus</keyword>
<evidence type="ECO:0000256" key="1">
    <source>
        <dbReference type="ARBA" id="ARBA00004123"/>
    </source>
</evidence>
<comment type="caution">
    <text evidence="9">The sequence shown here is derived from an EMBL/GenBank/DDBJ whole genome shotgun (WGS) entry which is preliminary data.</text>
</comment>
<keyword evidence="10" id="KW-1185">Reference proteome</keyword>
<keyword evidence="2 4" id="KW-0694">RNA-binding</keyword>
<dbReference type="PROSITE" id="PS50102">
    <property type="entry name" value="RRM"/>
    <property type="match status" value="1"/>
</dbReference>
<dbReference type="InterPro" id="IPR051738">
    <property type="entry name" value="SAF_Modulators"/>
</dbReference>
<dbReference type="InterPro" id="IPR003034">
    <property type="entry name" value="SAP_dom"/>
</dbReference>
<feature type="compositionally biased region" description="Basic and acidic residues" evidence="6">
    <location>
        <begin position="515"/>
        <end position="525"/>
    </location>
</feature>
<dbReference type="SMART" id="SM00513">
    <property type="entry name" value="SAP"/>
    <property type="match status" value="1"/>
</dbReference>
<feature type="compositionally biased region" description="Basic and acidic residues" evidence="6">
    <location>
        <begin position="149"/>
        <end position="161"/>
    </location>
</feature>
<evidence type="ECO:0000256" key="5">
    <source>
        <dbReference type="SAM" id="Coils"/>
    </source>
</evidence>
<dbReference type="Gene3D" id="3.30.70.330">
    <property type="match status" value="1"/>
</dbReference>
<feature type="domain" description="SAP" evidence="8">
    <location>
        <begin position="8"/>
        <end position="42"/>
    </location>
</feature>
<feature type="compositionally biased region" description="Basic and acidic residues" evidence="6">
    <location>
        <begin position="421"/>
        <end position="507"/>
    </location>
</feature>
<feature type="compositionally biased region" description="Basic and acidic residues" evidence="6">
    <location>
        <begin position="728"/>
        <end position="776"/>
    </location>
</feature>
<feature type="compositionally biased region" description="Acidic residues" evidence="6">
    <location>
        <begin position="182"/>
        <end position="193"/>
    </location>
</feature>
<dbReference type="Pfam" id="PF00076">
    <property type="entry name" value="RRM_1"/>
    <property type="match status" value="1"/>
</dbReference>
<feature type="coiled-coil region" evidence="5">
    <location>
        <begin position="6"/>
        <end position="33"/>
    </location>
</feature>
<dbReference type="InterPro" id="IPR012677">
    <property type="entry name" value="Nucleotide-bd_a/b_plait_sf"/>
</dbReference>
<evidence type="ECO:0000256" key="6">
    <source>
        <dbReference type="SAM" id="MobiDB-lite"/>
    </source>
</evidence>
<evidence type="ECO:0000313" key="9">
    <source>
        <dbReference type="EMBL" id="CAL8115156.1"/>
    </source>
</evidence>
<evidence type="ECO:0000256" key="4">
    <source>
        <dbReference type="PROSITE-ProRule" id="PRU00176"/>
    </source>
</evidence>
<feature type="region of interest" description="Disordered" evidence="6">
    <location>
        <begin position="44"/>
        <end position="275"/>
    </location>
</feature>
<feature type="compositionally biased region" description="Acidic residues" evidence="6">
    <location>
        <begin position="82"/>
        <end position="148"/>
    </location>
</feature>
<dbReference type="SUPFAM" id="SSF68906">
    <property type="entry name" value="SAP domain"/>
    <property type="match status" value="1"/>
</dbReference>
<name>A0ABP1QZB8_9HEXA</name>